<dbReference type="AlphaFoldDB" id="I4C397"/>
<protein>
    <recommendedName>
        <fullName evidence="8">3-phosphoshikimate 1-carboxyvinyltransferase</fullName>
        <ecNumber evidence="8">2.5.1.19</ecNumber>
    </recommendedName>
    <alternativeName>
        <fullName evidence="8">5-enolpyruvylshikimate-3-phosphate synthase</fullName>
        <shortName evidence="8">EPSP synthase</shortName>
        <shortName evidence="8">EPSPS</shortName>
    </alternativeName>
</protein>
<dbReference type="RefSeq" id="WP_014809189.1">
    <property type="nucleotide sequence ID" value="NC_018025.1"/>
</dbReference>
<name>I4C397_DESTA</name>
<dbReference type="EMBL" id="CP003360">
    <property type="protein sequence ID" value="AFM24038.1"/>
    <property type="molecule type" value="Genomic_DNA"/>
</dbReference>
<keyword evidence="3 8" id="KW-0963">Cytoplasm</keyword>
<dbReference type="PATRIC" id="fig|706587.4.peg.1521"/>
<feature type="binding site" evidence="8">
    <location>
        <position position="175"/>
    </location>
    <ligand>
        <name>phosphoenolpyruvate</name>
        <dbReference type="ChEBI" id="CHEBI:58702"/>
    </ligand>
</feature>
<dbReference type="InterPro" id="IPR006264">
    <property type="entry name" value="EPSP_synthase"/>
</dbReference>
<proteinExistence type="inferred from homology"/>
<feature type="binding site" evidence="8">
    <location>
        <position position="400"/>
    </location>
    <ligand>
        <name>phosphoenolpyruvate</name>
        <dbReference type="ChEBI" id="CHEBI:58702"/>
    </ligand>
</feature>
<feature type="binding site" evidence="8">
    <location>
        <position position="24"/>
    </location>
    <ligand>
        <name>phosphoenolpyruvate</name>
        <dbReference type="ChEBI" id="CHEBI:58702"/>
    </ligand>
</feature>
<dbReference type="PANTHER" id="PTHR21090">
    <property type="entry name" value="AROM/DEHYDROQUINATE SYNTHASE"/>
    <property type="match status" value="1"/>
</dbReference>
<feature type="binding site" evidence="8">
    <location>
        <position position="358"/>
    </location>
    <ligand>
        <name>phosphoenolpyruvate</name>
        <dbReference type="ChEBI" id="CHEBI:58702"/>
    </ligand>
</feature>
<feature type="binding site" evidence="8">
    <location>
        <position position="29"/>
    </location>
    <ligand>
        <name>3-phosphoshikimate</name>
        <dbReference type="ChEBI" id="CHEBI:145989"/>
    </ligand>
</feature>
<dbReference type="GO" id="GO:0005737">
    <property type="term" value="C:cytoplasm"/>
    <property type="evidence" value="ECO:0007669"/>
    <property type="project" value="UniProtKB-SubCell"/>
</dbReference>
<dbReference type="GO" id="GO:0008652">
    <property type="term" value="P:amino acid biosynthetic process"/>
    <property type="evidence" value="ECO:0007669"/>
    <property type="project" value="UniProtKB-KW"/>
</dbReference>
<feature type="binding site" evidence="8">
    <location>
        <position position="354"/>
    </location>
    <ligand>
        <name>3-phosphoshikimate</name>
        <dbReference type="ChEBI" id="CHEBI:145989"/>
    </ligand>
</feature>
<dbReference type="OrthoDB" id="9809920at2"/>
<dbReference type="KEGG" id="dti:Desti_1325"/>
<feature type="domain" description="Enolpyruvate transferase" evidence="9">
    <location>
        <begin position="10"/>
        <end position="435"/>
    </location>
</feature>
<dbReference type="eggNOG" id="COG0128">
    <property type="taxonomic scope" value="Bacteria"/>
</dbReference>
<evidence type="ECO:0000256" key="1">
    <source>
        <dbReference type="ARBA" id="ARBA00004811"/>
    </source>
</evidence>
<feature type="binding site" evidence="8">
    <location>
        <position position="175"/>
    </location>
    <ligand>
        <name>3-phosphoshikimate</name>
        <dbReference type="ChEBI" id="CHEBI:145989"/>
    </ligand>
</feature>
<dbReference type="Gene3D" id="3.65.10.10">
    <property type="entry name" value="Enolpyruvate transferase domain"/>
    <property type="match status" value="2"/>
</dbReference>
<reference evidence="11" key="1">
    <citation type="submission" date="2012-06" db="EMBL/GenBank/DDBJ databases">
        <title>Complete sequence of chromosome of Desulfomonile tiedjei DSM 6799.</title>
        <authorList>
            <person name="Lucas S."/>
            <person name="Copeland A."/>
            <person name="Lapidus A."/>
            <person name="Glavina del Rio T."/>
            <person name="Dalin E."/>
            <person name="Tice H."/>
            <person name="Bruce D."/>
            <person name="Goodwin L."/>
            <person name="Pitluck S."/>
            <person name="Peters L."/>
            <person name="Ovchinnikova G."/>
            <person name="Zeytun A."/>
            <person name="Lu M."/>
            <person name="Kyrpides N."/>
            <person name="Mavromatis K."/>
            <person name="Ivanova N."/>
            <person name="Brettin T."/>
            <person name="Detter J.C."/>
            <person name="Han C."/>
            <person name="Larimer F."/>
            <person name="Land M."/>
            <person name="Hauser L."/>
            <person name="Markowitz V."/>
            <person name="Cheng J.-F."/>
            <person name="Hugenholtz P."/>
            <person name="Woyke T."/>
            <person name="Wu D."/>
            <person name="Spring S."/>
            <person name="Schroeder M."/>
            <person name="Brambilla E."/>
            <person name="Klenk H.-P."/>
            <person name="Eisen J.A."/>
        </authorList>
    </citation>
    <scope>NUCLEOTIDE SEQUENCE [LARGE SCALE GENOMIC DNA]</scope>
    <source>
        <strain evidence="11">ATCC 49306 / DSM 6799 / DCB-1</strain>
    </source>
</reference>
<dbReference type="HAMAP" id="MF_00210">
    <property type="entry name" value="EPSP_synth"/>
    <property type="match status" value="1"/>
</dbReference>
<comment type="pathway">
    <text evidence="1 8">Metabolic intermediate biosynthesis; chorismate biosynthesis; chorismate from D-erythrose 4-phosphate and phosphoenolpyruvate: step 6/7.</text>
</comment>
<sequence>MKNELLKIHPSASLRGSVTLPGDKSLSHRALLLAALADGTSHIRNCLKAGVTEAMIECLQSLGVALEIENGAFTGSADLTITAQGMSGLTRPEKPLYCRGSATTLRLLAGVLAAQQFESTLDGNDRLRMRPMDRIVKPLQQKGAVIRTANGNAPLFFSPGRLNPSEHVLSVASAQVKSALLLSGLFTEGKTLVFEPHKSRDHTERMLRILGVPVSEWEEPKKGYAAEVTGPVERIPALDLKLPSDPSSAAFLVVAGLIVPDAELQLQDVCLNPHRTGLLDVLISMGANIRIEPSPDIHGEPTGNLYVKSSTLAASEIRGDTVTRMIDEFPIFAVAATQATGITVISDARELRLKESDRISAVAEELTKMEAKIDTKPDGLIIHGPVSLKGADVDARGDHRLAMSLAVAGLTAQGETTIRGWRVLEDSFPHFPEMLRNLGADVQW</sequence>
<comment type="subunit">
    <text evidence="8">Monomer.</text>
</comment>
<evidence type="ECO:0000313" key="10">
    <source>
        <dbReference type="EMBL" id="AFM24038.1"/>
    </source>
</evidence>
<dbReference type="CDD" id="cd01556">
    <property type="entry name" value="EPSP_synthase"/>
    <property type="match status" value="1"/>
</dbReference>
<dbReference type="UniPathway" id="UPA00053">
    <property type="reaction ID" value="UER00089"/>
</dbReference>
<organism evidence="10 11">
    <name type="scientific">Desulfomonile tiedjei (strain ATCC 49306 / DSM 6799 / DCB-1)</name>
    <dbReference type="NCBI Taxonomy" id="706587"/>
    <lineage>
        <taxon>Bacteria</taxon>
        <taxon>Pseudomonadati</taxon>
        <taxon>Thermodesulfobacteriota</taxon>
        <taxon>Desulfomonilia</taxon>
        <taxon>Desulfomonilales</taxon>
        <taxon>Desulfomonilaceae</taxon>
        <taxon>Desulfomonile</taxon>
    </lineage>
</organism>
<keyword evidence="11" id="KW-1185">Reference proteome</keyword>
<comment type="caution">
    <text evidence="8">Lacks conserved residue(s) required for the propagation of feature annotation.</text>
</comment>
<dbReference type="GO" id="GO:0009073">
    <property type="term" value="P:aromatic amino acid family biosynthetic process"/>
    <property type="evidence" value="ECO:0007669"/>
    <property type="project" value="UniProtKB-KW"/>
</dbReference>
<comment type="catalytic activity">
    <reaction evidence="7">
        <text>3-phosphoshikimate + phosphoenolpyruvate = 5-O-(1-carboxyvinyl)-3-phosphoshikimate + phosphate</text>
        <dbReference type="Rhea" id="RHEA:21256"/>
        <dbReference type="ChEBI" id="CHEBI:43474"/>
        <dbReference type="ChEBI" id="CHEBI:57701"/>
        <dbReference type="ChEBI" id="CHEBI:58702"/>
        <dbReference type="ChEBI" id="CHEBI:145989"/>
        <dbReference type="EC" id="2.5.1.19"/>
    </reaction>
    <physiologicalReaction direction="left-to-right" evidence="7">
        <dbReference type="Rhea" id="RHEA:21257"/>
    </physiologicalReaction>
</comment>
<feature type="binding site" evidence="8">
    <location>
        <position position="173"/>
    </location>
    <ligand>
        <name>3-phosphoshikimate</name>
        <dbReference type="ChEBI" id="CHEBI:145989"/>
    </ligand>
</feature>
<evidence type="ECO:0000256" key="5">
    <source>
        <dbReference type="ARBA" id="ARBA00022679"/>
    </source>
</evidence>
<dbReference type="InterPro" id="IPR036968">
    <property type="entry name" value="Enolpyruvate_Tfrase_sf"/>
</dbReference>
<dbReference type="PIRSF" id="PIRSF000505">
    <property type="entry name" value="EPSPS"/>
    <property type="match status" value="1"/>
</dbReference>
<dbReference type="Proteomes" id="UP000006055">
    <property type="component" value="Chromosome"/>
</dbReference>
<dbReference type="NCBIfam" id="TIGR01356">
    <property type="entry name" value="aroA"/>
    <property type="match status" value="1"/>
</dbReference>
<dbReference type="HOGENOM" id="CLU_024321_0_1_7"/>
<accession>I4C397</accession>
<keyword evidence="6 8" id="KW-0057">Aromatic amino acid biosynthesis</keyword>
<dbReference type="EC" id="2.5.1.19" evidence="8"/>
<evidence type="ECO:0000256" key="7">
    <source>
        <dbReference type="ARBA" id="ARBA00044633"/>
    </source>
</evidence>
<evidence type="ECO:0000256" key="4">
    <source>
        <dbReference type="ARBA" id="ARBA00022605"/>
    </source>
</evidence>
<evidence type="ECO:0000256" key="6">
    <source>
        <dbReference type="ARBA" id="ARBA00023141"/>
    </source>
</evidence>
<dbReference type="InterPro" id="IPR013792">
    <property type="entry name" value="RNA3'P_cycl/enolpyr_Trfase_a/b"/>
</dbReference>
<comment type="similarity">
    <text evidence="2 8">Belongs to the EPSP synthase family.</text>
</comment>
<comment type="function">
    <text evidence="8">Catalyzes the transfer of the enolpyruvyl moiety of phosphoenolpyruvate (PEP) to the 5-hydroxyl of shikimate-3-phosphate (S3P) to produce enolpyruvyl shikimate-3-phosphate and inorganic phosphate.</text>
</comment>
<dbReference type="FunFam" id="3.65.10.10:FF:000005">
    <property type="entry name" value="3-phosphoshikimate 1-carboxyvinyltransferase"/>
    <property type="match status" value="1"/>
</dbReference>
<feature type="binding site" evidence="8">
    <location>
        <position position="24"/>
    </location>
    <ligand>
        <name>3-phosphoshikimate</name>
        <dbReference type="ChEBI" id="CHEBI:145989"/>
    </ligand>
</feature>
<keyword evidence="4 8" id="KW-0028">Amino-acid biosynthesis</keyword>
<evidence type="ECO:0000256" key="8">
    <source>
        <dbReference type="HAMAP-Rule" id="MF_00210"/>
    </source>
</evidence>
<feature type="binding site" evidence="8">
    <location>
        <position position="25"/>
    </location>
    <ligand>
        <name>3-phosphoshikimate</name>
        <dbReference type="ChEBI" id="CHEBI:145989"/>
    </ligand>
</feature>
<feature type="binding site" evidence="8">
    <location>
        <position position="327"/>
    </location>
    <ligand>
        <name>3-phosphoshikimate</name>
        <dbReference type="ChEBI" id="CHEBI:145989"/>
    </ligand>
</feature>
<dbReference type="GO" id="GO:0003866">
    <property type="term" value="F:3-phosphoshikimate 1-carboxyvinyltransferase activity"/>
    <property type="evidence" value="ECO:0007669"/>
    <property type="project" value="UniProtKB-UniRule"/>
</dbReference>
<feature type="active site" description="Proton acceptor" evidence="8">
    <location>
        <position position="327"/>
    </location>
</feature>
<keyword evidence="5 8" id="KW-0808">Transferase</keyword>
<evidence type="ECO:0000256" key="3">
    <source>
        <dbReference type="ARBA" id="ARBA00022490"/>
    </source>
</evidence>
<evidence type="ECO:0000313" key="11">
    <source>
        <dbReference type="Proteomes" id="UP000006055"/>
    </source>
</evidence>
<comment type="subcellular location">
    <subcellularLocation>
        <location evidence="8">Cytoplasm</location>
    </subcellularLocation>
</comment>
<evidence type="ECO:0000256" key="2">
    <source>
        <dbReference type="ARBA" id="ARBA00009948"/>
    </source>
</evidence>
<feature type="binding site" evidence="8">
    <location>
        <position position="130"/>
    </location>
    <ligand>
        <name>phosphoenolpyruvate</name>
        <dbReference type="ChEBI" id="CHEBI:58702"/>
    </ligand>
</feature>
<dbReference type="InterPro" id="IPR001986">
    <property type="entry name" value="Enolpyruvate_Tfrase_dom"/>
</dbReference>
<dbReference type="STRING" id="706587.Desti_1325"/>
<dbReference type="PANTHER" id="PTHR21090:SF5">
    <property type="entry name" value="PENTAFUNCTIONAL AROM POLYPEPTIDE"/>
    <property type="match status" value="1"/>
</dbReference>
<gene>
    <name evidence="8" type="primary">aroA</name>
    <name evidence="10" type="ordered locus">Desti_1325</name>
</gene>
<dbReference type="SUPFAM" id="SSF55205">
    <property type="entry name" value="EPT/RTPC-like"/>
    <property type="match status" value="1"/>
</dbReference>
<evidence type="ECO:0000259" key="9">
    <source>
        <dbReference type="Pfam" id="PF00275"/>
    </source>
</evidence>
<dbReference type="GO" id="GO:0009423">
    <property type="term" value="P:chorismate biosynthetic process"/>
    <property type="evidence" value="ECO:0007669"/>
    <property type="project" value="UniProtKB-UniRule"/>
</dbReference>
<dbReference type="Pfam" id="PF00275">
    <property type="entry name" value="EPSP_synthase"/>
    <property type="match status" value="1"/>
</dbReference>